<name>A0ABW2FIS5_9BACL</name>
<evidence type="ECO:0000313" key="1">
    <source>
        <dbReference type="EMBL" id="MFC7152109.1"/>
    </source>
</evidence>
<evidence type="ECO:0008006" key="3">
    <source>
        <dbReference type="Google" id="ProtNLM"/>
    </source>
</evidence>
<reference evidence="2" key="1">
    <citation type="journal article" date="2019" name="Int. J. Syst. Evol. Microbiol.">
        <title>The Global Catalogue of Microorganisms (GCM) 10K type strain sequencing project: providing services to taxonomists for standard genome sequencing and annotation.</title>
        <authorList>
            <consortium name="The Broad Institute Genomics Platform"/>
            <consortium name="The Broad Institute Genome Sequencing Center for Infectious Disease"/>
            <person name="Wu L."/>
            <person name="Ma J."/>
        </authorList>
    </citation>
    <scope>NUCLEOTIDE SEQUENCE [LARGE SCALE GENOMIC DNA]</scope>
    <source>
        <strain evidence="2">KCTC 12907</strain>
    </source>
</reference>
<dbReference type="EMBL" id="JBHTAI010000020">
    <property type="protein sequence ID" value="MFC7152109.1"/>
    <property type="molecule type" value="Genomic_DNA"/>
</dbReference>
<protein>
    <recommendedName>
        <fullName evidence="3">Flagellar hook-associated protein 2 C-terminal domain-containing protein</fullName>
    </recommendedName>
</protein>
<organism evidence="1 2">
    <name type="scientific">Cohnella cellulosilytica</name>
    <dbReference type="NCBI Taxonomy" id="986710"/>
    <lineage>
        <taxon>Bacteria</taxon>
        <taxon>Bacillati</taxon>
        <taxon>Bacillota</taxon>
        <taxon>Bacilli</taxon>
        <taxon>Bacillales</taxon>
        <taxon>Paenibacillaceae</taxon>
        <taxon>Cohnella</taxon>
    </lineage>
</organism>
<proteinExistence type="predicted"/>
<sequence>MIYSVANESRAVIPVSPYMYSPFHQAGYRQPSGMGTRSYPSPYEQFVKQAASGIADFLEAAGELRLSAQELGRDTDSVAKAGKLVDSYNETLTRLKEAGGYLNPLIRQSFEEAASKDSYAAIGIRANGDGTLRLDEKAFRESLSAAPERTARTVGGWAGSLEKEAARFQDVPASALINKHMLALQQFAAYQATMQSYLQIPTTGLLINSFI</sequence>
<evidence type="ECO:0000313" key="2">
    <source>
        <dbReference type="Proteomes" id="UP001596378"/>
    </source>
</evidence>
<accession>A0ABW2FIS5</accession>
<gene>
    <name evidence="1" type="ORF">ACFQMJ_26555</name>
</gene>
<dbReference type="Proteomes" id="UP001596378">
    <property type="component" value="Unassembled WGS sequence"/>
</dbReference>
<comment type="caution">
    <text evidence="1">The sequence shown here is derived from an EMBL/GenBank/DDBJ whole genome shotgun (WGS) entry which is preliminary data.</text>
</comment>
<keyword evidence="2" id="KW-1185">Reference proteome</keyword>
<dbReference type="RefSeq" id="WP_378048508.1">
    <property type="nucleotide sequence ID" value="NZ_JBHMDN010000017.1"/>
</dbReference>